<dbReference type="Pfam" id="PF20434">
    <property type="entry name" value="BD-FAE"/>
    <property type="match status" value="1"/>
</dbReference>
<accession>A0ABS7BQV3</accession>
<dbReference type="Gene3D" id="3.40.50.1820">
    <property type="entry name" value="alpha/beta hydrolase"/>
    <property type="match status" value="1"/>
</dbReference>
<proteinExistence type="predicted"/>
<reference evidence="3 4" key="1">
    <citation type="submission" date="2021-07" db="EMBL/GenBank/DDBJ databases">
        <title>Sphingomonas sp.</title>
        <authorList>
            <person name="Feng G."/>
            <person name="Li J."/>
            <person name="Pan M."/>
        </authorList>
    </citation>
    <scope>NUCLEOTIDE SEQUENCE [LARGE SCALE GENOMIC DNA]</scope>
    <source>
        <strain evidence="3 4">RRHST34</strain>
    </source>
</reference>
<dbReference type="InterPro" id="IPR050300">
    <property type="entry name" value="GDXG_lipolytic_enzyme"/>
</dbReference>
<keyword evidence="4" id="KW-1185">Reference proteome</keyword>
<organism evidence="3 4">
    <name type="scientific">Sphingomonas citri</name>
    <dbReference type="NCBI Taxonomy" id="2862499"/>
    <lineage>
        <taxon>Bacteria</taxon>
        <taxon>Pseudomonadati</taxon>
        <taxon>Pseudomonadota</taxon>
        <taxon>Alphaproteobacteria</taxon>
        <taxon>Sphingomonadales</taxon>
        <taxon>Sphingomonadaceae</taxon>
        <taxon>Sphingomonas</taxon>
    </lineage>
</organism>
<dbReference type="PANTHER" id="PTHR48081">
    <property type="entry name" value="AB HYDROLASE SUPERFAMILY PROTEIN C4A8.06C"/>
    <property type="match status" value="1"/>
</dbReference>
<dbReference type="InterPro" id="IPR049492">
    <property type="entry name" value="BD-FAE-like_dom"/>
</dbReference>
<evidence type="ECO:0000256" key="1">
    <source>
        <dbReference type="ARBA" id="ARBA00022801"/>
    </source>
</evidence>
<evidence type="ECO:0000259" key="2">
    <source>
        <dbReference type="Pfam" id="PF20434"/>
    </source>
</evidence>
<dbReference type="EMBL" id="JAHXZN010000005">
    <property type="protein sequence ID" value="MBW6531977.1"/>
    <property type="molecule type" value="Genomic_DNA"/>
</dbReference>
<dbReference type="SUPFAM" id="SSF53474">
    <property type="entry name" value="alpha/beta-Hydrolases"/>
    <property type="match status" value="1"/>
</dbReference>
<dbReference type="GO" id="GO:0016787">
    <property type="term" value="F:hydrolase activity"/>
    <property type="evidence" value="ECO:0007669"/>
    <property type="project" value="UniProtKB-KW"/>
</dbReference>
<dbReference type="PANTHER" id="PTHR48081:SF33">
    <property type="entry name" value="KYNURENINE FORMAMIDASE"/>
    <property type="match status" value="1"/>
</dbReference>
<keyword evidence="1 3" id="KW-0378">Hydrolase</keyword>
<dbReference type="RefSeq" id="WP_219749349.1">
    <property type="nucleotide sequence ID" value="NZ_JAHXZN010000005.1"/>
</dbReference>
<evidence type="ECO:0000313" key="3">
    <source>
        <dbReference type="EMBL" id="MBW6531977.1"/>
    </source>
</evidence>
<dbReference type="InterPro" id="IPR029058">
    <property type="entry name" value="AB_hydrolase_fold"/>
</dbReference>
<sequence>MTAPIAPHRMLTWADLTARPRPSPDRTLSYGDDAMQKVDVWLPSGGARPYRTVLMVHGGCWQTGIADRRLMDWVADDLRRAGYAVWNIDYRGVDRAGGGYPGTFADAAAATDLLRAEGPALGLDLRHVVALGHSAGGHLALWLAGRTRLPADSPLRRADPLPIAHVISLGGLPDLEATAASPDNGCGTEVVTRLVGGGRADLYADTSVPRLLPLGVAQDLVNGREDRIIPYRLATDYVARAMAAGDRATLHTVPATGHVELVAPDTPAWAETKRLLARAFAR</sequence>
<name>A0ABS7BQV3_9SPHN</name>
<dbReference type="Proteomes" id="UP000759103">
    <property type="component" value="Unassembled WGS sequence"/>
</dbReference>
<feature type="domain" description="BD-FAE-like" evidence="2">
    <location>
        <begin position="39"/>
        <end position="198"/>
    </location>
</feature>
<evidence type="ECO:0000313" key="4">
    <source>
        <dbReference type="Proteomes" id="UP000759103"/>
    </source>
</evidence>
<comment type="caution">
    <text evidence="3">The sequence shown here is derived from an EMBL/GenBank/DDBJ whole genome shotgun (WGS) entry which is preliminary data.</text>
</comment>
<protein>
    <submittedName>
        <fullName evidence="3">Alpha/beta hydrolase</fullName>
    </submittedName>
</protein>
<gene>
    <name evidence="3" type="ORF">KZ820_14640</name>
</gene>